<accession>A0A5B9QZP7</accession>
<name>A0A5B9QZP7_9BACT</name>
<proteinExistence type="predicted"/>
<organism evidence="1 2">
    <name type="scientific">Roseimaritima ulvae</name>
    <dbReference type="NCBI Taxonomy" id="980254"/>
    <lineage>
        <taxon>Bacteria</taxon>
        <taxon>Pseudomonadati</taxon>
        <taxon>Planctomycetota</taxon>
        <taxon>Planctomycetia</taxon>
        <taxon>Pirellulales</taxon>
        <taxon>Pirellulaceae</taxon>
        <taxon>Roseimaritima</taxon>
    </lineage>
</organism>
<evidence type="ECO:0000313" key="2">
    <source>
        <dbReference type="Proteomes" id="UP000325286"/>
    </source>
</evidence>
<dbReference type="RefSeq" id="WP_261344875.1">
    <property type="nucleotide sequence ID" value="NZ_CP042914.1"/>
</dbReference>
<keyword evidence="2" id="KW-1185">Reference proteome</keyword>
<dbReference type="AlphaFoldDB" id="A0A5B9QZP7"/>
<dbReference type="KEGG" id="rul:UC8_49470"/>
<dbReference type="EMBL" id="CP042914">
    <property type="protein sequence ID" value="QEG42905.1"/>
    <property type="molecule type" value="Genomic_DNA"/>
</dbReference>
<protein>
    <submittedName>
        <fullName evidence="1">Uncharacterized protein</fullName>
    </submittedName>
</protein>
<reference evidence="1 2" key="1">
    <citation type="submission" date="2019-08" db="EMBL/GenBank/DDBJ databases">
        <title>Deep-cultivation of Planctomycetes and their phenomic and genomic characterization uncovers novel biology.</title>
        <authorList>
            <person name="Wiegand S."/>
            <person name="Jogler M."/>
            <person name="Boedeker C."/>
            <person name="Pinto D."/>
            <person name="Vollmers J."/>
            <person name="Rivas-Marin E."/>
            <person name="Kohn T."/>
            <person name="Peeters S.H."/>
            <person name="Heuer A."/>
            <person name="Rast P."/>
            <person name="Oberbeckmann S."/>
            <person name="Bunk B."/>
            <person name="Jeske O."/>
            <person name="Meyerdierks A."/>
            <person name="Storesund J.E."/>
            <person name="Kallscheuer N."/>
            <person name="Luecker S."/>
            <person name="Lage O.M."/>
            <person name="Pohl T."/>
            <person name="Merkel B.J."/>
            <person name="Hornburger P."/>
            <person name="Mueller R.-W."/>
            <person name="Bruemmer F."/>
            <person name="Labrenz M."/>
            <person name="Spormann A.M."/>
            <person name="Op den Camp H."/>
            <person name="Overmann J."/>
            <person name="Amann R."/>
            <person name="Jetten M.S.M."/>
            <person name="Mascher T."/>
            <person name="Medema M.H."/>
            <person name="Devos D.P."/>
            <person name="Kaster A.-K."/>
            <person name="Ovreas L."/>
            <person name="Rohde M."/>
            <person name="Galperin M.Y."/>
            <person name="Jogler C."/>
        </authorList>
    </citation>
    <scope>NUCLEOTIDE SEQUENCE [LARGE SCALE GENOMIC DNA]</scope>
    <source>
        <strain evidence="1 2">UC8</strain>
    </source>
</reference>
<dbReference type="Proteomes" id="UP000325286">
    <property type="component" value="Chromosome"/>
</dbReference>
<gene>
    <name evidence="1" type="ORF">UC8_49470</name>
</gene>
<evidence type="ECO:0000313" key="1">
    <source>
        <dbReference type="EMBL" id="QEG42905.1"/>
    </source>
</evidence>
<sequence length="40" mass="4323">MPLFSPQARNHTDLLAVVALGMIRDVLAKTPAILSSIHKP</sequence>